<dbReference type="Proteomes" id="UP000887577">
    <property type="component" value="Unplaced"/>
</dbReference>
<name>A0A914ZDG4_9BILA</name>
<evidence type="ECO:0000313" key="1">
    <source>
        <dbReference type="Proteomes" id="UP000887577"/>
    </source>
</evidence>
<evidence type="ECO:0000313" key="2">
    <source>
        <dbReference type="WBParaSite" id="PSU_v2.g8306.t1"/>
    </source>
</evidence>
<accession>A0A914ZDG4</accession>
<protein>
    <submittedName>
        <fullName evidence="2">Uncharacterized protein</fullName>
    </submittedName>
</protein>
<reference evidence="2" key="1">
    <citation type="submission" date="2022-11" db="UniProtKB">
        <authorList>
            <consortium name="WormBaseParasite"/>
        </authorList>
    </citation>
    <scope>IDENTIFICATION</scope>
</reference>
<dbReference type="AlphaFoldDB" id="A0A914ZDG4"/>
<proteinExistence type="predicted"/>
<sequence length="124" mass="14241">MQRTGFACIVKVEGRQCGVLYHPVCRNHRLEAYMDLYPLDGNESDASQVSNPRTAGQRKKRSLSLILVTTMSKVCYEHGVEMLQRSVQAPRINTFRNLYTQRHFVSFGDSNRSATNPLDKTYRQ</sequence>
<keyword evidence="1" id="KW-1185">Reference proteome</keyword>
<organism evidence="1 2">
    <name type="scientific">Panagrolaimus superbus</name>
    <dbReference type="NCBI Taxonomy" id="310955"/>
    <lineage>
        <taxon>Eukaryota</taxon>
        <taxon>Metazoa</taxon>
        <taxon>Ecdysozoa</taxon>
        <taxon>Nematoda</taxon>
        <taxon>Chromadorea</taxon>
        <taxon>Rhabditida</taxon>
        <taxon>Tylenchina</taxon>
        <taxon>Panagrolaimomorpha</taxon>
        <taxon>Panagrolaimoidea</taxon>
        <taxon>Panagrolaimidae</taxon>
        <taxon>Panagrolaimus</taxon>
    </lineage>
</organism>
<dbReference type="WBParaSite" id="PSU_v2.g8306.t1">
    <property type="protein sequence ID" value="PSU_v2.g8306.t1"/>
    <property type="gene ID" value="PSU_v2.g8306"/>
</dbReference>